<evidence type="ECO:0000256" key="1">
    <source>
        <dbReference type="SAM" id="MobiDB-lite"/>
    </source>
</evidence>
<name>A0A835W255_CHLIN</name>
<dbReference type="Proteomes" id="UP000650467">
    <property type="component" value="Unassembled WGS sequence"/>
</dbReference>
<accession>A0A835W255</accession>
<protein>
    <submittedName>
        <fullName evidence="2">Uncharacterized protein</fullName>
    </submittedName>
</protein>
<dbReference type="OrthoDB" id="535888at2759"/>
<feature type="region of interest" description="Disordered" evidence="1">
    <location>
        <begin position="133"/>
        <end position="154"/>
    </location>
</feature>
<gene>
    <name evidence="2" type="ORF">HXX76_006794</name>
</gene>
<evidence type="ECO:0000313" key="3">
    <source>
        <dbReference type="Proteomes" id="UP000650467"/>
    </source>
</evidence>
<evidence type="ECO:0000313" key="2">
    <source>
        <dbReference type="EMBL" id="KAG2436495.1"/>
    </source>
</evidence>
<dbReference type="EMBL" id="JAEHOC010000013">
    <property type="protein sequence ID" value="KAG2436495.1"/>
    <property type="molecule type" value="Genomic_DNA"/>
</dbReference>
<feature type="compositionally biased region" description="Gly residues" evidence="1">
    <location>
        <begin position="133"/>
        <end position="143"/>
    </location>
</feature>
<organism evidence="2 3">
    <name type="scientific">Chlamydomonas incerta</name>
    <dbReference type="NCBI Taxonomy" id="51695"/>
    <lineage>
        <taxon>Eukaryota</taxon>
        <taxon>Viridiplantae</taxon>
        <taxon>Chlorophyta</taxon>
        <taxon>core chlorophytes</taxon>
        <taxon>Chlorophyceae</taxon>
        <taxon>CS clade</taxon>
        <taxon>Chlamydomonadales</taxon>
        <taxon>Chlamydomonadaceae</taxon>
        <taxon>Chlamydomonas</taxon>
    </lineage>
</organism>
<proteinExistence type="predicted"/>
<keyword evidence="3" id="KW-1185">Reference proteome</keyword>
<sequence>MDGGVFGAVARANERKRAKLARDDAEKVAAKARRQRYEQQRAVRDAAKVEALLPADVQALTQSSQLVPAEQVCGLLTDLNGGVTPRVDEVMPVLLGCGADPATGSLPAPLLTQVVVAWNRRVQAQGLPGLAGVGGGRGAGGDGSAPRHGGAEDGGGGSGLCANGCCCIS</sequence>
<reference evidence="2" key="1">
    <citation type="journal article" date="2020" name="bioRxiv">
        <title>Comparative genomics of Chlamydomonas.</title>
        <authorList>
            <person name="Craig R.J."/>
            <person name="Hasan A.R."/>
            <person name="Ness R.W."/>
            <person name="Keightley P.D."/>
        </authorList>
    </citation>
    <scope>NUCLEOTIDE SEQUENCE</scope>
    <source>
        <strain evidence="2">SAG 7.73</strain>
    </source>
</reference>
<comment type="caution">
    <text evidence="2">The sequence shown here is derived from an EMBL/GenBank/DDBJ whole genome shotgun (WGS) entry which is preliminary data.</text>
</comment>
<dbReference type="AlphaFoldDB" id="A0A835W255"/>